<gene>
    <name evidence="3" type="ORF">QDX21_07795</name>
</gene>
<dbReference type="AlphaFoldDB" id="A0AAJ6DE54"/>
<sequence length="242" mass="26127">MGEMQSTSERKNFWVTGKGVLTIALIAIGITAIIIFGVVRAVGPDAEGVGQEATYTGETTDSICGLGGVAREGSIGSTPDADWENHRNIFFPVSEQYGPGQRNDDGVPSCFEHSPRGMMFAAVSYTAMLTNPDRFDDTALAMPLGPGVDTEQHSSQMVDEVRDRFAGEDSASGGFRLVRYDGDAGLIEVAVTSFDGTHTTRASLLLAMEWVDGDWKIAGDLDEQPVEIRDLQDHIGFQQFRA</sequence>
<evidence type="ECO:0000313" key="4">
    <source>
        <dbReference type="Proteomes" id="UP001224674"/>
    </source>
</evidence>
<evidence type="ECO:0000313" key="3">
    <source>
        <dbReference type="EMBL" id="WGH92233.1"/>
    </source>
</evidence>
<dbReference type="Pfam" id="PF26526">
    <property type="entry name" value="DUF8175"/>
    <property type="match status" value="1"/>
</dbReference>
<dbReference type="EMBL" id="CP122566">
    <property type="protein sequence ID" value="WGH92233.1"/>
    <property type="molecule type" value="Genomic_DNA"/>
</dbReference>
<reference evidence="3 4" key="1">
    <citation type="submission" date="2023-03" db="EMBL/GenBank/DDBJ databases">
        <title>Complete genome sequences of several Auritidibacter ignavus strains isolated from ear infections.</title>
        <authorList>
            <person name="Baehr T."/>
            <person name="Baumhoegger A.M."/>
        </authorList>
    </citation>
    <scope>NUCLEOTIDE SEQUENCE [LARGE SCALE GENOMIC DNA]</scope>
    <source>
        <strain evidence="3 4">BABAE-6</strain>
    </source>
</reference>
<evidence type="ECO:0000259" key="2">
    <source>
        <dbReference type="Pfam" id="PF26526"/>
    </source>
</evidence>
<dbReference type="RefSeq" id="WP_279674440.1">
    <property type="nucleotide sequence ID" value="NZ_CP122566.1"/>
</dbReference>
<protein>
    <recommendedName>
        <fullName evidence="2">DUF8175 domain-containing protein</fullName>
    </recommendedName>
</protein>
<keyword evidence="4" id="KW-1185">Reference proteome</keyword>
<keyword evidence="1" id="KW-1133">Transmembrane helix</keyword>
<feature type="transmembrane region" description="Helical" evidence="1">
    <location>
        <begin position="20"/>
        <end position="39"/>
    </location>
</feature>
<organism evidence="3 4">
    <name type="scientific">Auritidibacter ignavus</name>
    <dbReference type="NCBI Taxonomy" id="678932"/>
    <lineage>
        <taxon>Bacteria</taxon>
        <taxon>Bacillati</taxon>
        <taxon>Actinomycetota</taxon>
        <taxon>Actinomycetes</taxon>
        <taxon>Micrococcales</taxon>
        <taxon>Micrococcaceae</taxon>
        <taxon>Auritidibacter</taxon>
    </lineage>
</organism>
<feature type="domain" description="DUF8175" evidence="2">
    <location>
        <begin position="53"/>
        <end position="237"/>
    </location>
</feature>
<dbReference type="InterPro" id="IPR058488">
    <property type="entry name" value="DUF8175"/>
</dbReference>
<keyword evidence="1" id="KW-0472">Membrane</keyword>
<accession>A0AAJ6DE54</accession>
<name>A0AAJ6DE54_9MICC</name>
<keyword evidence="1" id="KW-0812">Transmembrane</keyword>
<evidence type="ECO:0000256" key="1">
    <source>
        <dbReference type="SAM" id="Phobius"/>
    </source>
</evidence>
<proteinExistence type="predicted"/>
<dbReference type="Proteomes" id="UP001224674">
    <property type="component" value="Chromosome"/>
</dbReference>